<dbReference type="SUPFAM" id="SSF49265">
    <property type="entry name" value="Fibronectin type III"/>
    <property type="match status" value="5"/>
</dbReference>
<dbReference type="PRINTS" id="PR00109">
    <property type="entry name" value="TYRKINASE"/>
</dbReference>
<evidence type="ECO:0000256" key="6">
    <source>
        <dbReference type="ARBA" id="ARBA00022741"/>
    </source>
</evidence>
<dbReference type="FunFam" id="1.10.510.10:FF:000341">
    <property type="entry name" value="Tyrosine-protein kinase receptor"/>
    <property type="match status" value="1"/>
</dbReference>
<keyword evidence="2 16" id="KW-0597">Phosphoprotein</keyword>
<feature type="domain" description="Fibronectin type-III" evidence="20">
    <location>
        <begin position="280"/>
        <end position="375"/>
    </location>
</feature>
<dbReference type="PANTHER" id="PTHR24416">
    <property type="entry name" value="TYROSINE-PROTEIN KINASE RECEPTOR"/>
    <property type="match status" value="1"/>
</dbReference>
<keyword evidence="4 16" id="KW-0812">Transmembrane</keyword>
<keyword evidence="3" id="KW-0808">Transferase</keyword>
<dbReference type="GO" id="GO:0007169">
    <property type="term" value="P:cell surface receptor protein tyrosine kinase signaling pathway"/>
    <property type="evidence" value="ECO:0007669"/>
    <property type="project" value="InterPro"/>
</dbReference>
<feature type="binding site" evidence="15">
    <location>
        <position position="2102"/>
    </location>
    <ligand>
        <name>ATP</name>
        <dbReference type="ChEBI" id="CHEBI:30616"/>
    </ligand>
</feature>
<feature type="domain" description="Fibronectin type-III" evidence="20">
    <location>
        <begin position="1164"/>
        <end position="1271"/>
    </location>
</feature>
<protein>
    <recommendedName>
        <fullName evidence="16">Tyrosine-protein kinase receptor</fullName>
        <ecNumber evidence="16">2.7.10.1</ecNumber>
    </recommendedName>
</protein>
<feature type="region of interest" description="Disordered" evidence="17">
    <location>
        <begin position="1"/>
        <end position="27"/>
    </location>
</feature>
<feature type="domain" description="Fibronectin type-III" evidence="20">
    <location>
        <begin position="167"/>
        <end position="274"/>
    </location>
</feature>
<dbReference type="FunFam" id="3.30.200.20:FF:000643">
    <property type="entry name" value="Tyrosine-protein kinase receptor"/>
    <property type="match status" value="1"/>
</dbReference>
<evidence type="ECO:0000256" key="13">
    <source>
        <dbReference type="ARBA" id="ARBA00023180"/>
    </source>
</evidence>
<evidence type="ECO:0000259" key="20">
    <source>
        <dbReference type="PROSITE" id="PS50853"/>
    </source>
</evidence>
<reference evidence="21" key="1">
    <citation type="submission" date="2020-05" db="UniProtKB">
        <authorList>
            <consortium name="EnsemblMetazoa"/>
        </authorList>
    </citation>
    <scope>IDENTIFICATION</scope>
    <source>
        <strain evidence="21">FUMOZ</strain>
    </source>
</reference>
<feature type="domain" description="Fibronectin type-III" evidence="20">
    <location>
        <begin position="674"/>
        <end position="773"/>
    </location>
</feature>
<accession>A0A182R222</accession>
<dbReference type="SMART" id="SM00219">
    <property type="entry name" value="TyrKc"/>
    <property type="match status" value="1"/>
</dbReference>
<keyword evidence="10 18" id="KW-0472">Membrane</keyword>
<dbReference type="Pfam" id="PF16656">
    <property type="entry name" value="Pur_ac_phosph_N"/>
    <property type="match status" value="1"/>
</dbReference>
<dbReference type="InterPro" id="IPR000719">
    <property type="entry name" value="Prot_kinase_dom"/>
</dbReference>
<keyword evidence="11" id="KW-0829">Tyrosine-protein kinase</keyword>
<dbReference type="InterPro" id="IPR011009">
    <property type="entry name" value="Kinase-like_dom_sf"/>
</dbReference>
<evidence type="ECO:0000256" key="3">
    <source>
        <dbReference type="ARBA" id="ARBA00022679"/>
    </source>
</evidence>
<dbReference type="PROSITE" id="PS00109">
    <property type="entry name" value="PROTEIN_KINASE_TYR"/>
    <property type="match status" value="1"/>
</dbReference>
<dbReference type="InterPro" id="IPR002011">
    <property type="entry name" value="Tyr_kinase_rcpt_2_CS"/>
</dbReference>
<dbReference type="InterPro" id="IPR015914">
    <property type="entry name" value="PAPs_N"/>
</dbReference>
<organism evidence="21">
    <name type="scientific">Anopheles funestus</name>
    <name type="common">African malaria mosquito</name>
    <dbReference type="NCBI Taxonomy" id="62324"/>
    <lineage>
        <taxon>Eukaryota</taxon>
        <taxon>Metazoa</taxon>
        <taxon>Ecdysozoa</taxon>
        <taxon>Arthropoda</taxon>
        <taxon>Hexapoda</taxon>
        <taxon>Insecta</taxon>
        <taxon>Pterygota</taxon>
        <taxon>Neoptera</taxon>
        <taxon>Endopterygota</taxon>
        <taxon>Diptera</taxon>
        <taxon>Nematocera</taxon>
        <taxon>Culicoidea</taxon>
        <taxon>Culicidae</taxon>
        <taxon>Anophelinae</taxon>
        <taxon>Anopheles</taxon>
    </lineage>
</organism>
<dbReference type="GO" id="GO:0043235">
    <property type="term" value="C:receptor complex"/>
    <property type="evidence" value="ECO:0007669"/>
    <property type="project" value="TreeGrafter"/>
</dbReference>
<evidence type="ECO:0000256" key="16">
    <source>
        <dbReference type="RuleBase" id="RU000312"/>
    </source>
</evidence>
<dbReference type="GO" id="GO:0004714">
    <property type="term" value="F:transmembrane receptor protein tyrosine kinase activity"/>
    <property type="evidence" value="ECO:0007669"/>
    <property type="project" value="UniProtKB-EC"/>
</dbReference>
<evidence type="ECO:0000256" key="2">
    <source>
        <dbReference type="ARBA" id="ARBA00022553"/>
    </source>
</evidence>
<feature type="domain" description="Fibronectin type-III" evidence="20">
    <location>
        <begin position="1747"/>
        <end position="1843"/>
    </location>
</feature>
<dbReference type="InterPro" id="IPR001245">
    <property type="entry name" value="Ser-Thr/Tyr_kinase_cat_dom"/>
</dbReference>
<dbReference type="GO" id="GO:0007399">
    <property type="term" value="P:nervous system development"/>
    <property type="evidence" value="ECO:0007669"/>
    <property type="project" value="UniProtKB-ARBA"/>
</dbReference>
<dbReference type="PANTHER" id="PTHR24416:SF527">
    <property type="entry name" value="PROTO-ONCOGENE TYROSINE-PROTEIN KINASE ROS"/>
    <property type="match status" value="1"/>
</dbReference>
<dbReference type="EC" id="2.7.10.1" evidence="16"/>
<dbReference type="InterPro" id="IPR017441">
    <property type="entry name" value="Protein_kinase_ATP_BS"/>
</dbReference>
<proteinExistence type="inferred from homology"/>
<dbReference type="Pfam" id="PF00041">
    <property type="entry name" value="fn3"/>
    <property type="match status" value="4"/>
</dbReference>
<dbReference type="GO" id="GO:0032006">
    <property type="term" value="P:regulation of TOR signaling"/>
    <property type="evidence" value="ECO:0007669"/>
    <property type="project" value="TreeGrafter"/>
</dbReference>
<dbReference type="SMART" id="SM00220">
    <property type="entry name" value="S_TKc"/>
    <property type="match status" value="1"/>
</dbReference>
<dbReference type="Gene3D" id="3.30.200.20">
    <property type="entry name" value="Phosphorylase Kinase, domain 1"/>
    <property type="match status" value="1"/>
</dbReference>
<dbReference type="SUPFAM" id="SSF56112">
    <property type="entry name" value="Protein kinase-like (PK-like)"/>
    <property type="match status" value="1"/>
</dbReference>
<dbReference type="CDD" id="cd00063">
    <property type="entry name" value="FN3"/>
    <property type="match status" value="6"/>
</dbReference>
<evidence type="ECO:0000256" key="10">
    <source>
        <dbReference type="ARBA" id="ARBA00023136"/>
    </source>
</evidence>
<evidence type="ECO:0000256" key="11">
    <source>
        <dbReference type="ARBA" id="ARBA00023137"/>
    </source>
</evidence>
<dbReference type="Gene3D" id="2.60.40.10">
    <property type="entry name" value="Immunoglobulins"/>
    <property type="match status" value="7"/>
</dbReference>
<comment type="subcellular location">
    <subcellularLocation>
        <location evidence="1">Membrane</location>
        <topology evidence="1">Single-pass membrane protein</topology>
    </subcellularLocation>
</comment>
<evidence type="ECO:0000256" key="5">
    <source>
        <dbReference type="ARBA" id="ARBA00022737"/>
    </source>
</evidence>
<evidence type="ECO:0000256" key="17">
    <source>
        <dbReference type="SAM" id="MobiDB-lite"/>
    </source>
</evidence>
<evidence type="ECO:0000313" key="21">
    <source>
        <dbReference type="EnsemblMetazoa" id="AFUN000211-PA"/>
    </source>
</evidence>
<dbReference type="InterPro" id="IPR011042">
    <property type="entry name" value="6-blade_b-propeller_TolB-like"/>
</dbReference>
<keyword evidence="6 15" id="KW-0547">Nucleotide-binding</keyword>
<evidence type="ECO:0000256" key="1">
    <source>
        <dbReference type="ARBA" id="ARBA00004167"/>
    </source>
</evidence>
<evidence type="ECO:0000256" key="7">
    <source>
        <dbReference type="ARBA" id="ARBA00022777"/>
    </source>
</evidence>
<sequence>MSNAWPPGPTGTGRVRNRGGTVPPINQYPSPLSTVTVRLLMVVTLAATTTVLLSTGADGSIIPATKTEEHDYAGALQDLETGCINRCPDQNQTSFTEHIDASCGNDCYIKQCTIGCRQWELALESSCQHACNVSDQELLEAREWSCIAGCNDGLSRYFRWLKAEIGTPHAPALVADSLTATALALEWEIPERLVRLARHRNRGPRSYLVQWRYEEVAGDWKYYRNQSMGDSSTVRVDNLQPYTKYRFRVALLLSPHHDQVLTSEQSVIISTLPSGVPTSEPTIVRAVAVDHSRISISWEPGPFPNGPVLSYVLQIKDLHPIGYSALKEIPESNTSRHYMFEKLEPERNYSVSVAMSNPAGEGPASVTLVATPPKATGHEEALLPTLILGAERSILAQSSLTLFSDPPTSVYASIEHKIRGTATHIRRGLLFVSDDAGYIYRAPSRPGAEKARVAILVPSAANNFRPTLLSVDWLNEHLYVLGQARPTKLWQIAYCDFTGGHLTVAIAGLQRRPDHFAVDPYNGYLFWVVGGTGSDTGLFRLDLGDISNGVRHEIRPVQMVSGRNLGAFTLDHANFRVLLADQGNNTVLAVSFDGSKQEDIRNNTQQPRFERVKSLARANGLFYWTNGTEVFAEDYHRVHNSYYHNAFPIAANNTYFSISVNMTAEQPIPVPVNPPRNLQALASPDKLKVSWDVPYLLGVKGRGAWQSWSYLVEVSDEQLGSVLHVATVNGTSYACDIAGRLLPNRVYTVRAAAFTTAGRGPWSREFRVRTLRPESQHHLVWASTDGIVRSDVIGEHVSTLIPRSTELDGAAVTSLAWHARTLYVVSNSTLRMYREPSAPGGEWTKLRDLESVECVAIDWIGERLYYSNPAQQLIVRSGLLGEQPEPIHSVMNVREIRFDAYRGFIYCSSGLILEAFRLNGKSRVQYFNEKLFTGKQIIGMTLDHDGQLLFWIVRSYSHSHLYWAPLAGSPSAIAGGAGTGTLPSLPLTDQTPQGPLLHFSDRLLWLKESQVVIGDVKGENLAYIRNHHLNGTRALALIDPAPKTPTINVLPASVNASTIRVTGDWRRFNVSWTPVENVNYSTVFYKLTLKLPDARDIVQELTVPYFVYGGTGSDDGDDNDVASVEHGPIAPYTPIDITLHAFTYWRSSSFSSVRRHTPAGKPSVPVAPRAYIQHHYLPGTHELSTGIVFRWSPPTEPNGPVVAYRVDCWSSYDETKRRVLMDGVEVHNGHTELLIPEAVQPNMTYYLQVRMCNVDHNGDPSEIRSISLRDGRPLPLVYVATHDQILLLDLDMRKNITIVATAVPAMLLTELRYERKLFWVNVNGELFMHDDADGKRKLAQVPSRATALTVDWVSRTVYVRAQTPSGNGSTLHAYDLNRFESGGSEPVHRMFSLPAEPTSIELLQYLPDVAELLAMSRTARAGYVISLDEPDREPISFNCAAEPVDERMQMFCDEYGIEMDDDGHRGTVQDEDYLYWISTNSTVNVRTRDDSPTTGMEPFAILGAVALLPLQQKQRYPPERCLVPVVQHIQYLPEQYNNTENSITLRLPEPERHADCDRRPPAVRYRIMYQLENEPTADLYVDYSYEMSRTIGNLRPFTSYRFGITLTNHYLAASRAVTERLLAGGETTEMPKQHMPVVFRTAVGPPSRPEDITALPISPTEAIVSWTPSRQKNSHHVWYEIWRAETDEHKNRQQQLVTDFKMDDTFMTAAIVRLQPNQTYIIWVRAYSNFHAYSDSEKFQIQTFPEPSDIQLLSLNSTGIRLRWIPPANCRKYRIQYSIAGQNSWTTMYDSMSPTVWYNYHYELNELLPKTKYQFTILLYYPYREEPYLWPSDREILFETMADKPAAPGRPTVTKLRQDVYKVSWEPAKDNGAIIEEYALEALVTQSKRAARLVMPPEEENALVVGTNGSNDTGSVTEVETYDEHWSQVYNGTDVYWIIPERHAIQSNLFRVRARNSYGWGPYSDESRPTGAQLHVQRTIVYIGTFVFTITTIIMFVSVMVVLMLKATRKMKKMDSANARLSDVELANLRELPRRGNFIQTTNILYSTGSMTDSEIALLPRIRLDQIFMASSSLLGSGAFGEVYEGVVKGVDGEAETRVAIKTLKKGAKLHEKQEFLQEAQLMSNFKHKHITRLLGVCLEADALLIIMELMQGGDLLSYLRRSRSLPGQAARLTMLDLISMCQDVASGCRYLEEMHFVHRDLACRNCLVSSTDPRDRVVKIGDFGLARDIYKNDYYRKEGEGLLPVRWMSPESLVDGVFTSQSDIWAFGVLLWEIMTLGEQPYQAKNNVEVLNHVREGGHLDRPKVCPNEMYELMQYCWRFSPDERPTFRYCLEVLRTLRENTSEDTQIIAPFPAKLQQGSLRYGGSDVGMIATPPTSSSGSSGATGCPGPNTPKYLELVYENSGDQDQPDGFGVPPDRASPIPAMPTDNGYEIPITDNRAQFVEAGSSSLPRHSNHGGLPNLQVLIPNLSVLLPDSTNGSVSRDCQQMDTHSPVAATSSSIIEREEQHVKS</sequence>
<dbReference type="Gene3D" id="1.10.510.10">
    <property type="entry name" value="Transferase(Phosphotransferase) domain 1"/>
    <property type="match status" value="1"/>
</dbReference>
<feature type="domain" description="Fibronectin type-III" evidence="20">
    <location>
        <begin position="1648"/>
        <end position="1746"/>
    </location>
</feature>
<dbReference type="FunFam" id="2.60.40.10:FF:002572">
    <property type="entry name" value="Tyrosine-protein kinase receptor"/>
    <property type="match status" value="1"/>
</dbReference>
<evidence type="ECO:0000256" key="15">
    <source>
        <dbReference type="PROSITE-ProRule" id="PRU10141"/>
    </source>
</evidence>
<dbReference type="FunFam" id="2.60.40.10:FF:002700">
    <property type="entry name" value="Tyrosine-protein kinase receptor"/>
    <property type="match status" value="1"/>
</dbReference>
<dbReference type="GO" id="GO:0030154">
    <property type="term" value="P:cell differentiation"/>
    <property type="evidence" value="ECO:0007669"/>
    <property type="project" value="UniProtKB-ARBA"/>
</dbReference>
<feature type="compositionally biased region" description="Low complexity" evidence="17">
    <location>
        <begin position="12"/>
        <end position="24"/>
    </location>
</feature>
<evidence type="ECO:0000256" key="8">
    <source>
        <dbReference type="ARBA" id="ARBA00022840"/>
    </source>
</evidence>
<dbReference type="Gene3D" id="2.120.10.30">
    <property type="entry name" value="TolB, C-terminal domain"/>
    <property type="match status" value="2"/>
</dbReference>
<dbReference type="GO" id="GO:0005524">
    <property type="term" value="F:ATP binding"/>
    <property type="evidence" value="ECO:0007669"/>
    <property type="project" value="UniProtKB-UniRule"/>
</dbReference>
<dbReference type="InterPro" id="IPR013783">
    <property type="entry name" value="Ig-like_fold"/>
</dbReference>
<comment type="catalytic activity">
    <reaction evidence="14 16">
        <text>L-tyrosyl-[protein] + ATP = O-phospho-L-tyrosyl-[protein] + ADP + H(+)</text>
        <dbReference type="Rhea" id="RHEA:10596"/>
        <dbReference type="Rhea" id="RHEA-COMP:10136"/>
        <dbReference type="Rhea" id="RHEA-COMP:20101"/>
        <dbReference type="ChEBI" id="CHEBI:15378"/>
        <dbReference type="ChEBI" id="CHEBI:30616"/>
        <dbReference type="ChEBI" id="CHEBI:46858"/>
        <dbReference type="ChEBI" id="CHEBI:61978"/>
        <dbReference type="ChEBI" id="CHEBI:456216"/>
        <dbReference type="EC" id="2.7.10.1"/>
    </reaction>
</comment>
<keyword evidence="13" id="KW-0325">Glycoprotein</keyword>
<dbReference type="GO" id="GO:0005886">
    <property type="term" value="C:plasma membrane"/>
    <property type="evidence" value="ECO:0007669"/>
    <property type="project" value="TreeGrafter"/>
</dbReference>
<evidence type="ECO:0000256" key="14">
    <source>
        <dbReference type="ARBA" id="ARBA00051243"/>
    </source>
</evidence>
<name>A0A182R222_ANOFN</name>
<dbReference type="PROSITE" id="PS50853">
    <property type="entry name" value="FN3"/>
    <property type="match status" value="7"/>
</dbReference>
<feature type="transmembrane region" description="Helical" evidence="18">
    <location>
        <begin position="1980"/>
        <end position="2005"/>
    </location>
</feature>
<dbReference type="VEuPathDB" id="VectorBase:AFUN000211"/>
<dbReference type="InterPro" id="IPR036116">
    <property type="entry name" value="FN3_sf"/>
</dbReference>
<evidence type="ECO:0000256" key="12">
    <source>
        <dbReference type="ARBA" id="ARBA00023170"/>
    </source>
</evidence>
<dbReference type="EnsemblMetazoa" id="AFUN000211-RA">
    <property type="protein sequence ID" value="AFUN000211-PA"/>
    <property type="gene ID" value="AFUN000211"/>
</dbReference>
<feature type="region of interest" description="Disordered" evidence="17">
    <location>
        <begin position="2478"/>
        <end position="2512"/>
    </location>
</feature>
<dbReference type="FunFam" id="2.120.10.30:FF:000112">
    <property type="entry name" value="Tyrosine-protein kinase receptor"/>
    <property type="match status" value="1"/>
</dbReference>
<evidence type="ECO:0000256" key="18">
    <source>
        <dbReference type="SAM" id="Phobius"/>
    </source>
</evidence>
<dbReference type="SMART" id="SM00060">
    <property type="entry name" value="FN3"/>
    <property type="match status" value="8"/>
</dbReference>
<dbReference type="PROSITE" id="PS00107">
    <property type="entry name" value="PROTEIN_KINASE_ATP"/>
    <property type="match status" value="1"/>
</dbReference>
<keyword evidence="12 16" id="KW-0675">Receptor</keyword>
<evidence type="ECO:0000259" key="19">
    <source>
        <dbReference type="PROSITE" id="PS50011"/>
    </source>
</evidence>
<keyword evidence="8 15" id="KW-0067">ATP-binding</keyword>
<keyword evidence="7" id="KW-0418">Kinase</keyword>
<dbReference type="PROSITE" id="PS00239">
    <property type="entry name" value="RECEPTOR_TYR_KIN_II"/>
    <property type="match status" value="1"/>
</dbReference>
<dbReference type="SUPFAM" id="SSF63825">
    <property type="entry name" value="YWTD domain"/>
    <property type="match status" value="3"/>
</dbReference>
<evidence type="ECO:0000256" key="4">
    <source>
        <dbReference type="ARBA" id="ARBA00022692"/>
    </source>
</evidence>
<dbReference type="Pfam" id="PF07714">
    <property type="entry name" value="PK_Tyr_Ser-Thr"/>
    <property type="match status" value="1"/>
</dbReference>
<dbReference type="InterPro" id="IPR003961">
    <property type="entry name" value="FN3_dom"/>
</dbReference>
<dbReference type="InterPro" id="IPR050122">
    <property type="entry name" value="RTK"/>
</dbReference>
<feature type="compositionally biased region" description="Polar residues" evidence="17">
    <location>
        <begin position="2478"/>
        <end position="2502"/>
    </location>
</feature>
<feature type="domain" description="Protein kinase" evidence="19">
    <location>
        <begin position="2069"/>
        <end position="2339"/>
    </location>
</feature>
<keyword evidence="9 18" id="KW-1133">Transmembrane helix</keyword>
<dbReference type="PROSITE" id="PS50011">
    <property type="entry name" value="PROTEIN_KINASE_DOM"/>
    <property type="match status" value="1"/>
</dbReference>
<dbReference type="STRING" id="62324.A0A182R222"/>
<dbReference type="FunFam" id="2.60.40.10:FF:002685">
    <property type="entry name" value="Tyrosine-protein kinase receptor"/>
    <property type="match status" value="1"/>
</dbReference>
<comment type="similarity">
    <text evidence="16">Belongs to the protein kinase superfamily. Tyr protein kinase family. Insulin receptor subfamily.</text>
</comment>
<keyword evidence="5" id="KW-0677">Repeat</keyword>
<evidence type="ECO:0000256" key="9">
    <source>
        <dbReference type="ARBA" id="ARBA00022989"/>
    </source>
</evidence>
<dbReference type="InterPro" id="IPR020635">
    <property type="entry name" value="Tyr_kinase_cat_dom"/>
</dbReference>
<feature type="domain" description="Fibronectin type-III" evidence="20">
    <location>
        <begin position="1525"/>
        <end position="1624"/>
    </location>
</feature>
<feature type="compositionally biased region" description="Basic and acidic residues" evidence="17">
    <location>
        <begin position="2503"/>
        <end position="2512"/>
    </location>
</feature>
<dbReference type="InterPro" id="IPR008266">
    <property type="entry name" value="Tyr_kinase_AS"/>
</dbReference>
<dbReference type="VEuPathDB" id="VectorBase:AFUN2_005435"/>